<evidence type="ECO:0000313" key="2">
    <source>
        <dbReference type="Proteomes" id="UP000007934"/>
    </source>
</evidence>
<gene>
    <name evidence="1" type="ordered locus">Hfelis_06350</name>
</gene>
<sequence>MRKICQILCVGLVSSLSAQGDYCSNECYGDKSSRIPAFEFHLGFPHSTAYYRKHQKTREHMLKKCHEAFTSKGTINLMSKTFKNNCAHAKEAQDQENQARLKNQTL</sequence>
<evidence type="ECO:0000313" key="1">
    <source>
        <dbReference type="EMBL" id="CBY82719.1"/>
    </source>
</evidence>
<name>E7AAP8_HELFC</name>
<dbReference type="GeneID" id="36133529"/>
<dbReference type="STRING" id="936155.HFELIS_06350"/>
<dbReference type="RefSeq" id="WP_013469088.1">
    <property type="nucleotide sequence ID" value="NC_014810.2"/>
</dbReference>
<reference evidence="1 2" key="1">
    <citation type="journal article" date="2011" name="Genome Biol. Evol.">
        <title>Comparative whole genome sequence analysis of the carcinogenic bacterial model pathogen Helicobacter felis.</title>
        <authorList>
            <person name="Arnold I.C."/>
            <person name="Zigova Z."/>
            <person name="Holden M."/>
            <person name="Lawley T.D."/>
            <person name="Rad R."/>
            <person name="Dougan G."/>
            <person name="Falkow S."/>
            <person name="Bentley S.D."/>
            <person name="Muller A."/>
        </authorList>
    </citation>
    <scope>NUCLEOTIDE SEQUENCE [LARGE SCALE GENOMIC DNA]</scope>
    <source>
        <strain evidence="2">ATCC 49179 / CCUG 28539 / NCTC 12436 / CS1</strain>
    </source>
</reference>
<dbReference type="KEGG" id="hfe:HFELIS_06350"/>
<dbReference type="OrthoDB" id="5327933at2"/>
<dbReference type="HOGENOM" id="CLU_161282_0_0_7"/>
<protein>
    <submittedName>
        <fullName evidence="1">Uncharacterized protein</fullName>
    </submittedName>
</protein>
<dbReference type="Proteomes" id="UP000007934">
    <property type="component" value="Chromosome"/>
</dbReference>
<proteinExistence type="predicted"/>
<accession>E7AAP8</accession>
<dbReference type="EMBL" id="FQ670179">
    <property type="protein sequence ID" value="CBY82719.1"/>
    <property type="molecule type" value="Genomic_DNA"/>
</dbReference>
<keyword evidence="2" id="KW-1185">Reference proteome</keyword>
<organism evidence="1 2">
    <name type="scientific">Helicobacter felis (strain ATCC 49179 / CCUG 28539 / NCTC 12436 / CS1)</name>
    <dbReference type="NCBI Taxonomy" id="936155"/>
    <lineage>
        <taxon>Bacteria</taxon>
        <taxon>Pseudomonadati</taxon>
        <taxon>Campylobacterota</taxon>
        <taxon>Epsilonproteobacteria</taxon>
        <taxon>Campylobacterales</taxon>
        <taxon>Helicobacteraceae</taxon>
        <taxon>Helicobacter</taxon>
    </lineage>
</organism>
<dbReference type="AlphaFoldDB" id="E7AAP8"/>